<protein>
    <submittedName>
        <fullName evidence="3">Dienelactone hydrolase family protein</fullName>
    </submittedName>
</protein>
<dbReference type="InterPro" id="IPR002925">
    <property type="entry name" value="Dienelactn_hydro"/>
</dbReference>
<proteinExistence type="predicted"/>
<name>A0A5C8KRC0_9GAMM</name>
<keyword evidence="3" id="KW-0378">Hydrolase</keyword>
<accession>A0A5C8KRC0</accession>
<organism evidence="3 4">
    <name type="scientific">Alkalisalibacterium limincola</name>
    <dbReference type="NCBI Taxonomy" id="2699169"/>
    <lineage>
        <taxon>Bacteria</taxon>
        <taxon>Pseudomonadati</taxon>
        <taxon>Pseudomonadota</taxon>
        <taxon>Gammaproteobacteria</taxon>
        <taxon>Lysobacterales</taxon>
        <taxon>Lysobacteraceae</taxon>
        <taxon>Alkalisalibacterium</taxon>
    </lineage>
</organism>
<dbReference type="EMBL" id="VRTS01000004">
    <property type="protein sequence ID" value="TXK62560.1"/>
    <property type="molecule type" value="Genomic_DNA"/>
</dbReference>
<evidence type="ECO:0000313" key="4">
    <source>
        <dbReference type="Proteomes" id="UP000321248"/>
    </source>
</evidence>
<evidence type="ECO:0000256" key="1">
    <source>
        <dbReference type="SAM" id="SignalP"/>
    </source>
</evidence>
<reference evidence="3 4" key="1">
    <citation type="submission" date="2019-08" db="EMBL/GenBank/DDBJ databases">
        <authorList>
            <person name="Karlyshev A.V."/>
        </authorList>
    </citation>
    <scope>NUCLEOTIDE SEQUENCE [LARGE SCALE GENOMIC DNA]</scope>
    <source>
        <strain evidence="3 4">Alg18-2.2</strain>
    </source>
</reference>
<comment type="caution">
    <text evidence="3">The sequence shown here is derived from an EMBL/GenBank/DDBJ whole genome shotgun (WGS) entry which is preliminary data.</text>
</comment>
<dbReference type="Pfam" id="PF01738">
    <property type="entry name" value="DLH"/>
    <property type="match status" value="1"/>
</dbReference>
<dbReference type="Gene3D" id="3.40.50.1820">
    <property type="entry name" value="alpha/beta hydrolase"/>
    <property type="match status" value="1"/>
</dbReference>
<feature type="domain" description="Dienelactone hydrolase" evidence="2">
    <location>
        <begin position="42"/>
        <end position="256"/>
    </location>
</feature>
<feature type="chain" id="PRO_5022809028" evidence="1">
    <location>
        <begin position="20"/>
        <end position="259"/>
    </location>
</feature>
<dbReference type="OrthoDB" id="9787933at2"/>
<dbReference type="GO" id="GO:0016787">
    <property type="term" value="F:hydrolase activity"/>
    <property type="evidence" value="ECO:0007669"/>
    <property type="project" value="UniProtKB-KW"/>
</dbReference>
<dbReference type="AlphaFoldDB" id="A0A5C8KRC0"/>
<keyword evidence="4" id="KW-1185">Reference proteome</keyword>
<dbReference type="PANTHER" id="PTHR22946:SF4">
    <property type="entry name" value="ESTERASE FRSA"/>
    <property type="match status" value="1"/>
</dbReference>
<evidence type="ECO:0000313" key="3">
    <source>
        <dbReference type="EMBL" id="TXK62560.1"/>
    </source>
</evidence>
<dbReference type="InterPro" id="IPR050261">
    <property type="entry name" value="FrsA_esterase"/>
</dbReference>
<sequence>MRRRILALACVLAAAPAFAAPEASPVSWTHDGETFSGFIVHDPTAEGDRPGLVMVPNWMGVNDSAVEKAKAIVERGYVVLVADMYGEGVRPTDTAEASAAARAVYGDRERARGRINTALDTLRAQEDVGLDTSKLGGIGFCFGGAMVLELARSGTDLGGVVSFHGSLDTSEPAAPGAVRTPMLVLNGADDPMVSAEEIAGFQEEMTRAGADWQFVNFAGAVHCFAESDADSGAACQYHERSAKRAYRMMDGFFEEVFAD</sequence>
<dbReference type="RefSeq" id="WP_147891483.1">
    <property type="nucleotide sequence ID" value="NZ_VRTS01000004.1"/>
</dbReference>
<evidence type="ECO:0000259" key="2">
    <source>
        <dbReference type="Pfam" id="PF01738"/>
    </source>
</evidence>
<dbReference type="SUPFAM" id="SSF53474">
    <property type="entry name" value="alpha/beta-Hydrolases"/>
    <property type="match status" value="1"/>
</dbReference>
<feature type="signal peptide" evidence="1">
    <location>
        <begin position="1"/>
        <end position="19"/>
    </location>
</feature>
<dbReference type="PANTHER" id="PTHR22946">
    <property type="entry name" value="DIENELACTONE HYDROLASE DOMAIN-CONTAINING PROTEIN-RELATED"/>
    <property type="match status" value="1"/>
</dbReference>
<gene>
    <name evidence="3" type="ORF">FU658_07345</name>
</gene>
<dbReference type="InterPro" id="IPR029058">
    <property type="entry name" value="AB_hydrolase_fold"/>
</dbReference>
<keyword evidence="1" id="KW-0732">Signal</keyword>
<dbReference type="Proteomes" id="UP000321248">
    <property type="component" value="Unassembled WGS sequence"/>
</dbReference>